<dbReference type="InterPro" id="IPR037198">
    <property type="entry name" value="MutL_C_sf"/>
</dbReference>
<dbReference type="InterPro" id="IPR036890">
    <property type="entry name" value="HATPase_C_sf"/>
</dbReference>
<comment type="caution">
    <text evidence="5">The sequence shown here is derived from an EMBL/GenBank/DDBJ whole genome shotgun (WGS) entry which is preliminary data.</text>
</comment>
<evidence type="ECO:0000256" key="1">
    <source>
        <dbReference type="ARBA" id="ARBA00006082"/>
    </source>
</evidence>
<dbReference type="Gene3D" id="3.30.230.10">
    <property type="match status" value="1"/>
</dbReference>
<dbReference type="InterPro" id="IPR014790">
    <property type="entry name" value="MutL_C"/>
</dbReference>
<evidence type="ECO:0000256" key="2">
    <source>
        <dbReference type="ARBA" id="ARBA00022763"/>
    </source>
</evidence>
<dbReference type="Pfam" id="PF13589">
    <property type="entry name" value="HATPase_c_3"/>
    <property type="match status" value="1"/>
</dbReference>
<dbReference type="SMART" id="SM01340">
    <property type="entry name" value="DNA_mis_repair"/>
    <property type="match status" value="1"/>
</dbReference>
<proteinExistence type="inferred from homology"/>
<dbReference type="Proteomes" id="UP000620104">
    <property type="component" value="Unassembled WGS sequence"/>
</dbReference>
<dbReference type="EMBL" id="BLZA01000019">
    <property type="protein sequence ID" value="GHJ86828.1"/>
    <property type="molecule type" value="Genomic_DNA"/>
</dbReference>
<dbReference type="CDD" id="cd00782">
    <property type="entry name" value="MutL_Trans"/>
    <property type="match status" value="1"/>
</dbReference>
<dbReference type="Gene3D" id="3.30.565.10">
    <property type="entry name" value="Histidine kinase-like ATPase, C-terminal domain"/>
    <property type="match status" value="1"/>
</dbReference>
<gene>
    <name evidence="5" type="ORF">NliqN6_3230</name>
</gene>
<dbReference type="InterPro" id="IPR014721">
    <property type="entry name" value="Ribsml_uS5_D2-typ_fold_subgr"/>
</dbReference>
<dbReference type="SMART" id="SM00853">
    <property type="entry name" value="MutL_C"/>
    <property type="match status" value="1"/>
</dbReference>
<dbReference type="Gene3D" id="3.30.1370.100">
    <property type="entry name" value="MutL, C-terminal domain, regulatory subdomain"/>
    <property type="match status" value="1"/>
</dbReference>
<dbReference type="InterPro" id="IPR042121">
    <property type="entry name" value="MutL_C_regsub"/>
</dbReference>
<dbReference type="InterPro" id="IPR042120">
    <property type="entry name" value="MutL_C_dimsub"/>
</dbReference>
<dbReference type="GO" id="GO:0006298">
    <property type="term" value="P:mismatch repair"/>
    <property type="evidence" value="ECO:0007669"/>
    <property type="project" value="InterPro"/>
</dbReference>
<dbReference type="GO" id="GO:0005524">
    <property type="term" value="F:ATP binding"/>
    <property type="evidence" value="ECO:0007669"/>
    <property type="project" value="InterPro"/>
</dbReference>
<dbReference type="GO" id="GO:0016887">
    <property type="term" value="F:ATP hydrolysis activity"/>
    <property type="evidence" value="ECO:0007669"/>
    <property type="project" value="InterPro"/>
</dbReference>
<dbReference type="InterPro" id="IPR013507">
    <property type="entry name" value="DNA_mismatch_S5_2-like"/>
</dbReference>
<dbReference type="GO" id="GO:0032300">
    <property type="term" value="C:mismatch repair complex"/>
    <property type="evidence" value="ECO:0007669"/>
    <property type="project" value="InterPro"/>
</dbReference>
<reference evidence="5" key="1">
    <citation type="submission" date="2020-07" db="EMBL/GenBank/DDBJ databases">
        <title>Draft Genome Sequence of a Deep-Sea Yeast, Naganishia (Cryptococcus) liquefaciens strain N6.</title>
        <authorList>
            <person name="Han Y.W."/>
            <person name="Kajitani R."/>
            <person name="Morimoto H."/>
            <person name="Parhat M."/>
            <person name="Tsubouchi H."/>
            <person name="Bakenova O."/>
            <person name="Ogata M."/>
            <person name="Argunhan B."/>
            <person name="Aoki R."/>
            <person name="Kajiwara S."/>
            <person name="Itoh T."/>
            <person name="Iwasaki H."/>
        </authorList>
    </citation>
    <scope>NUCLEOTIDE SEQUENCE</scope>
    <source>
        <strain evidence="5">N6</strain>
    </source>
</reference>
<dbReference type="InterPro" id="IPR038973">
    <property type="entry name" value="MutL/Mlh/Pms-like"/>
</dbReference>
<dbReference type="PANTHER" id="PTHR10073:SF47">
    <property type="entry name" value="DNA MISMATCH REPAIR PROTEIN MLH3"/>
    <property type="match status" value="1"/>
</dbReference>
<feature type="domain" description="DNA mismatch repair protein S5" evidence="4">
    <location>
        <begin position="233"/>
        <end position="379"/>
    </location>
</feature>
<keyword evidence="2" id="KW-0227">DNA damage</keyword>
<organism evidence="5 6">
    <name type="scientific">Naganishia liquefaciens</name>
    <dbReference type="NCBI Taxonomy" id="104408"/>
    <lineage>
        <taxon>Eukaryota</taxon>
        <taxon>Fungi</taxon>
        <taxon>Dikarya</taxon>
        <taxon>Basidiomycota</taxon>
        <taxon>Agaricomycotina</taxon>
        <taxon>Tremellomycetes</taxon>
        <taxon>Filobasidiales</taxon>
        <taxon>Filobasidiaceae</taxon>
        <taxon>Naganishia</taxon>
    </lineage>
</organism>
<comment type="similarity">
    <text evidence="1">Belongs to the DNA mismatch repair MutL/HexB family.</text>
</comment>
<name>A0A8H3YF17_9TREE</name>
<dbReference type="GO" id="GO:0140664">
    <property type="term" value="F:ATP-dependent DNA damage sensor activity"/>
    <property type="evidence" value="ECO:0007669"/>
    <property type="project" value="InterPro"/>
</dbReference>
<dbReference type="Gene3D" id="3.30.1540.20">
    <property type="entry name" value="MutL, C-terminal domain, dimerisation subdomain"/>
    <property type="match status" value="1"/>
</dbReference>
<feature type="domain" description="MutL C-terminal dimerisation" evidence="3">
    <location>
        <begin position="536"/>
        <end position="726"/>
    </location>
</feature>
<protein>
    <recommendedName>
        <fullName evidence="7">MutL C-terminal dimerisation domain-containing protein</fullName>
    </recommendedName>
</protein>
<sequence>MLPIVRMADVGSQLVQSAISLPTYPSVLKELVDNAIDAQATHIDCWINPCSWSMRVVDDGFGIDKEDLKGQLGCARGMSSKYASEAPTDSEMFLGFRGQALASMGTIASLEIISRRQGFATTYHKFVKNGKTLSCGSTERHVRPSSGTMVIVKDMYHSVPVRRLSGKDQISSSIQACTKVIETTALTFSSLPNCRPDRSSLSITLTLEGNAAVGIPSRRLINVTAEPNLLSTFASLFGEDLTASSKSFRASAQGVHVRGFLSLKGYPTKAYQYLFVNGHSLAKSELCKVIEDAYTAANVFAQEAGDDEVDADRGEMALQKSGKKGFTRTRTCHPVFVLHLQLPKSEVDHSLTPLKNSVMFKDAPLVRSVLASVIRGLLRSAGFNPPKIVQTKRWRPPAPVSQTAKPLAFPQEQPPISAPLQPTQNSSIFDNPLPPSYACSLPKRQSFTTNVASDRFTNGGDPRKVTRQPPEWLVKVLRERAQQVFPAFTSVAQPNSVRLAQAVDLKQDNDRADLPADDFGLERLQLTKMHLQHAKVVAQIDDKFICCTVASPAKQPGGMVLVLIDQHAADERIRVERFLQQIMREFRSGGVAATLLEVPHSVQLLQKQLIFLSDHPESRLLLQRWGFQVSQFDSKLNKVSVNSVPTMLLARLGAIGGEEVSKIVTEYIAFLQTQTTLSLVSLDSAVWNELSLSRGSAGLLRWMPRRMKELVDSKACRGAIMFNDPLTLEKCTQLIEQLSQTSFPFICAHGRPSIFPLVRLPPRSDPFVPQAVDWANISLEKVDKKHFSTARLE</sequence>
<dbReference type="SUPFAM" id="SSF118116">
    <property type="entry name" value="DNA mismatch repair protein MutL"/>
    <property type="match status" value="1"/>
</dbReference>
<dbReference type="PANTHER" id="PTHR10073">
    <property type="entry name" value="DNA MISMATCH REPAIR PROTEIN MLH, PMS, MUTL"/>
    <property type="match status" value="1"/>
</dbReference>
<dbReference type="AlphaFoldDB" id="A0A8H3YF17"/>
<evidence type="ECO:0000313" key="6">
    <source>
        <dbReference type="Proteomes" id="UP000620104"/>
    </source>
</evidence>
<dbReference type="OrthoDB" id="429932at2759"/>
<accession>A0A8H3YF17</accession>
<dbReference type="GO" id="GO:0030983">
    <property type="term" value="F:mismatched DNA binding"/>
    <property type="evidence" value="ECO:0007669"/>
    <property type="project" value="InterPro"/>
</dbReference>
<keyword evidence="6" id="KW-1185">Reference proteome</keyword>
<evidence type="ECO:0000259" key="4">
    <source>
        <dbReference type="SMART" id="SM01340"/>
    </source>
</evidence>
<evidence type="ECO:0000259" key="3">
    <source>
        <dbReference type="SMART" id="SM00853"/>
    </source>
</evidence>
<dbReference type="GO" id="GO:0061982">
    <property type="term" value="P:meiosis I cell cycle process"/>
    <property type="evidence" value="ECO:0007669"/>
    <property type="project" value="UniProtKB-ARBA"/>
</dbReference>
<dbReference type="SUPFAM" id="SSF55874">
    <property type="entry name" value="ATPase domain of HSP90 chaperone/DNA topoisomerase II/histidine kinase"/>
    <property type="match status" value="1"/>
</dbReference>
<evidence type="ECO:0008006" key="7">
    <source>
        <dbReference type="Google" id="ProtNLM"/>
    </source>
</evidence>
<dbReference type="SUPFAM" id="SSF54211">
    <property type="entry name" value="Ribosomal protein S5 domain 2-like"/>
    <property type="match status" value="1"/>
</dbReference>
<dbReference type="InterPro" id="IPR020568">
    <property type="entry name" value="Ribosomal_Su5_D2-typ_SF"/>
</dbReference>
<evidence type="ECO:0000313" key="5">
    <source>
        <dbReference type="EMBL" id="GHJ86828.1"/>
    </source>
</evidence>
<dbReference type="Pfam" id="PF08676">
    <property type="entry name" value="MutL_C"/>
    <property type="match status" value="1"/>
</dbReference>